<dbReference type="HOGENOM" id="CLU_2980003_0_0_1"/>
<dbReference type="Proteomes" id="UP000054018">
    <property type="component" value="Unassembled WGS sequence"/>
</dbReference>
<name>A0A0C9YDJ4_9AGAM</name>
<reference evidence="2" key="2">
    <citation type="submission" date="2015-01" db="EMBL/GenBank/DDBJ databases">
        <title>Evolutionary Origins and Diversification of the Mycorrhizal Mutualists.</title>
        <authorList>
            <consortium name="DOE Joint Genome Institute"/>
            <consortium name="Mycorrhizal Genomics Consortium"/>
            <person name="Kohler A."/>
            <person name="Kuo A."/>
            <person name="Nagy L.G."/>
            <person name="Floudas D."/>
            <person name="Copeland A."/>
            <person name="Barry K.W."/>
            <person name="Cichocki N."/>
            <person name="Veneault-Fourrey C."/>
            <person name="LaButti K."/>
            <person name="Lindquist E.A."/>
            <person name="Lipzen A."/>
            <person name="Lundell T."/>
            <person name="Morin E."/>
            <person name="Murat C."/>
            <person name="Riley R."/>
            <person name="Ohm R."/>
            <person name="Sun H."/>
            <person name="Tunlid A."/>
            <person name="Henrissat B."/>
            <person name="Grigoriev I.V."/>
            <person name="Hibbett D.S."/>
            <person name="Martin F."/>
        </authorList>
    </citation>
    <scope>NUCLEOTIDE SEQUENCE [LARGE SCALE GENOMIC DNA]</scope>
    <source>
        <strain evidence="2">441</strain>
    </source>
</reference>
<dbReference type="EMBL" id="KN833733">
    <property type="protein sequence ID" value="KIK22880.1"/>
    <property type="molecule type" value="Genomic_DNA"/>
</dbReference>
<keyword evidence="2" id="KW-1185">Reference proteome</keyword>
<organism evidence="1 2">
    <name type="scientific">Pisolithus microcarpus 441</name>
    <dbReference type="NCBI Taxonomy" id="765257"/>
    <lineage>
        <taxon>Eukaryota</taxon>
        <taxon>Fungi</taxon>
        <taxon>Dikarya</taxon>
        <taxon>Basidiomycota</taxon>
        <taxon>Agaricomycotina</taxon>
        <taxon>Agaricomycetes</taxon>
        <taxon>Agaricomycetidae</taxon>
        <taxon>Boletales</taxon>
        <taxon>Sclerodermatineae</taxon>
        <taxon>Pisolithaceae</taxon>
        <taxon>Pisolithus</taxon>
    </lineage>
</organism>
<evidence type="ECO:0000313" key="2">
    <source>
        <dbReference type="Proteomes" id="UP000054018"/>
    </source>
</evidence>
<accession>A0A0C9YDJ4</accession>
<gene>
    <name evidence="1" type="ORF">PISMIDRAFT_679736</name>
</gene>
<reference evidence="1 2" key="1">
    <citation type="submission" date="2014-04" db="EMBL/GenBank/DDBJ databases">
        <authorList>
            <consortium name="DOE Joint Genome Institute"/>
            <person name="Kuo A."/>
            <person name="Kohler A."/>
            <person name="Costa M.D."/>
            <person name="Nagy L.G."/>
            <person name="Floudas D."/>
            <person name="Copeland A."/>
            <person name="Barry K.W."/>
            <person name="Cichocki N."/>
            <person name="Veneault-Fourrey C."/>
            <person name="LaButti K."/>
            <person name="Lindquist E.A."/>
            <person name="Lipzen A."/>
            <person name="Lundell T."/>
            <person name="Morin E."/>
            <person name="Murat C."/>
            <person name="Sun H."/>
            <person name="Tunlid A."/>
            <person name="Henrissat B."/>
            <person name="Grigoriev I.V."/>
            <person name="Hibbett D.S."/>
            <person name="Martin F."/>
            <person name="Nordberg H.P."/>
            <person name="Cantor M.N."/>
            <person name="Hua S.X."/>
        </authorList>
    </citation>
    <scope>NUCLEOTIDE SEQUENCE [LARGE SCALE GENOMIC DNA]</scope>
    <source>
        <strain evidence="1 2">441</strain>
    </source>
</reference>
<evidence type="ECO:0000313" key="1">
    <source>
        <dbReference type="EMBL" id="KIK22880.1"/>
    </source>
</evidence>
<protein>
    <submittedName>
        <fullName evidence="1">Uncharacterized protein</fullName>
    </submittedName>
</protein>
<sequence length="58" mass="6594">MCGSDTVSKEYSTSRLNPSYITDLAFCICNAPLLRFDLALGYRSPLRSTIHPLQRLMR</sequence>
<proteinExistence type="predicted"/>
<dbReference type="AlphaFoldDB" id="A0A0C9YDJ4"/>